<dbReference type="AlphaFoldDB" id="A0A6A5SBG9"/>
<evidence type="ECO:0000313" key="12">
    <source>
        <dbReference type="EMBL" id="KAF1935786.1"/>
    </source>
</evidence>
<keyword evidence="6" id="KW-0325">Glycoprotein</keyword>
<keyword evidence="4 10" id="KW-1133">Transmembrane helix</keyword>
<reference evidence="12" key="1">
    <citation type="journal article" date="2020" name="Stud. Mycol.">
        <title>101 Dothideomycetes genomes: a test case for predicting lifestyles and emergence of pathogens.</title>
        <authorList>
            <person name="Haridas S."/>
            <person name="Albert R."/>
            <person name="Binder M."/>
            <person name="Bloem J."/>
            <person name="Labutti K."/>
            <person name="Salamov A."/>
            <person name="Andreopoulos B."/>
            <person name="Baker S."/>
            <person name="Barry K."/>
            <person name="Bills G."/>
            <person name="Bluhm B."/>
            <person name="Cannon C."/>
            <person name="Castanera R."/>
            <person name="Culley D."/>
            <person name="Daum C."/>
            <person name="Ezra D."/>
            <person name="Gonzalez J."/>
            <person name="Henrissat B."/>
            <person name="Kuo A."/>
            <person name="Liang C."/>
            <person name="Lipzen A."/>
            <person name="Lutzoni F."/>
            <person name="Magnuson J."/>
            <person name="Mondo S."/>
            <person name="Nolan M."/>
            <person name="Ohm R."/>
            <person name="Pangilinan J."/>
            <person name="Park H.-J."/>
            <person name="Ramirez L."/>
            <person name="Alfaro M."/>
            <person name="Sun H."/>
            <person name="Tritt A."/>
            <person name="Yoshinaga Y."/>
            <person name="Zwiers L.-H."/>
            <person name="Turgeon B."/>
            <person name="Goodwin S."/>
            <person name="Spatafora J."/>
            <person name="Crous P."/>
            <person name="Grigoriev I."/>
        </authorList>
    </citation>
    <scope>NUCLEOTIDE SEQUENCE</scope>
    <source>
        <strain evidence="12">CBS 161.51</strain>
    </source>
</reference>
<evidence type="ECO:0000256" key="3">
    <source>
        <dbReference type="ARBA" id="ARBA00022729"/>
    </source>
</evidence>
<evidence type="ECO:0000256" key="1">
    <source>
        <dbReference type="ARBA" id="ARBA00004479"/>
    </source>
</evidence>
<dbReference type="InterPro" id="IPR001304">
    <property type="entry name" value="C-type_lectin-like"/>
</dbReference>
<comment type="subcellular location">
    <subcellularLocation>
        <location evidence="1">Membrane</location>
        <topology evidence="1">Single-pass type I membrane protein</topology>
    </subcellularLocation>
</comment>
<name>A0A6A5SBG9_9PLEO</name>
<evidence type="ECO:0000256" key="4">
    <source>
        <dbReference type="ARBA" id="ARBA00022989"/>
    </source>
</evidence>
<evidence type="ECO:0000313" key="13">
    <source>
        <dbReference type="Proteomes" id="UP000800038"/>
    </source>
</evidence>
<evidence type="ECO:0000256" key="6">
    <source>
        <dbReference type="ARBA" id="ARBA00023180"/>
    </source>
</evidence>
<dbReference type="Gene3D" id="3.10.100.10">
    <property type="entry name" value="Mannose-Binding Protein A, subunit A"/>
    <property type="match status" value="1"/>
</dbReference>
<dbReference type="Proteomes" id="UP000800038">
    <property type="component" value="Unassembled WGS sequence"/>
</dbReference>
<keyword evidence="13" id="KW-1185">Reference proteome</keyword>
<dbReference type="CDD" id="cd00037">
    <property type="entry name" value="CLECT"/>
    <property type="match status" value="1"/>
</dbReference>
<proteinExistence type="inferred from homology"/>
<comment type="function">
    <text evidence="7">May be involved in telomere capping.</text>
</comment>
<accession>A0A6A5SBG9</accession>
<evidence type="ECO:0000256" key="7">
    <source>
        <dbReference type="ARBA" id="ARBA00037703"/>
    </source>
</evidence>
<evidence type="ECO:0000259" key="11">
    <source>
        <dbReference type="PROSITE" id="PS50041"/>
    </source>
</evidence>
<organism evidence="12 13">
    <name type="scientific">Clathrospora elynae</name>
    <dbReference type="NCBI Taxonomy" id="706981"/>
    <lineage>
        <taxon>Eukaryota</taxon>
        <taxon>Fungi</taxon>
        <taxon>Dikarya</taxon>
        <taxon>Ascomycota</taxon>
        <taxon>Pezizomycotina</taxon>
        <taxon>Dothideomycetes</taxon>
        <taxon>Pleosporomycetidae</taxon>
        <taxon>Pleosporales</taxon>
        <taxon>Diademaceae</taxon>
        <taxon>Clathrospora</taxon>
    </lineage>
</organism>
<dbReference type="EMBL" id="ML976235">
    <property type="protein sequence ID" value="KAF1935786.1"/>
    <property type="molecule type" value="Genomic_DNA"/>
</dbReference>
<dbReference type="OrthoDB" id="5573651at2759"/>
<gene>
    <name evidence="12" type="ORF">EJ02DRAFT_438993</name>
</gene>
<dbReference type="InterPro" id="IPR057530">
    <property type="entry name" value="TIM-barrel_MTC6"/>
</dbReference>
<dbReference type="PANTHER" id="PTHR35518:SF2">
    <property type="entry name" value="MAINTENANCE OF TELOMERE CAPPING PROTEIN 6"/>
    <property type="match status" value="1"/>
</dbReference>
<evidence type="ECO:0000256" key="8">
    <source>
        <dbReference type="ARBA" id="ARBA00038159"/>
    </source>
</evidence>
<evidence type="ECO:0000256" key="9">
    <source>
        <dbReference type="ARBA" id="ARBA00039865"/>
    </source>
</evidence>
<dbReference type="PROSITE" id="PS50041">
    <property type="entry name" value="C_TYPE_LECTIN_2"/>
    <property type="match status" value="1"/>
</dbReference>
<feature type="domain" description="C-type lectin" evidence="11">
    <location>
        <begin position="461"/>
        <end position="507"/>
    </location>
</feature>
<evidence type="ECO:0000256" key="2">
    <source>
        <dbReference type="ARBA" id="ARBA00022692"/>
    </source>
</evidence>
<evidence type="ECO:0000256" key="10">
    <source>
        <dbReference type="SAM" id="Phobius"/>
    </source>
</evidence>
<keyword evidence="3" id="KW-0732">Signal</keyword>
<keyword evidence="2 10" id="KW-0812">Transmembrane</keyword>
<dbReference type="InterPro" id="IPR051008">
    <property type="entry name" value="Telomere_Capping_Maintenance"/>
</dbReference>
<evidence type="ECO:0000256" key="5">
    <source>
        <dbReference type="ARBA" id="ARBA00023136"/>
    </source>
</evidence>
<feature type="transmembrane region" description="Helical" evidence="10">
    <location>
        <begin position="601"/>
        <end position="625"/>
    </location>
</feature>
<comment type="similarity">
    <text evidence="8">Belongs to the MTC6 family.</text>
</comment>
<dbReference type="Pfam" id="PF25506">
    <property type="entry name" value="TIM-barrel_MTC6"/>
    <property type="match status" value="1"/>
</dbReference>
<protein>
    <recommendedName>
        <fullName evidence="9">Maintenance of telomere capping protein 6</fullName>
    </recommendedName>
</protein>
<dbReference type="SUPFAM" id="SSF56436">
    <property type="entry name" value="C-type lectin-like"/>
    <property type="match status" value="1"/>
</dbReference>
<keyword evidence="5 10" id="KW-0472">Membrane</keyword>
<dbReference type="InterPro" id="IPR016187">
    <property type="entry name" value="CTDL_fold"/>
</dbReference>
<sequence>MSGNSLYDPDQAAVDTRWIQPWSEAFRAQRDVGLRVPINFHTVPAVALTQACFSSNQYAHNAFQKCFSNLLAVGFRQFTVDTYWDPLRSVWSLCPVELPRSNAGDDNVPVQTKAMVVASSDTGIARIPESTAKPIGQSLAFEKRQETPVPAPISAGSSSVATAMPSSSTASLTSAAGPTVVSFPSTSGPPLLQIGSYNCTSLMTLDLLTGILENFLDSTATTTGAALIMFTFDVHAASSISNPDAPAPNLSQDQLPESGQLLSDVLRGNVSDDTYTPSRLQNQRANLNNSWYGVDRTNRPLQGYYEDAQDANGHLFTHDGWPTESFMEFQELFRLVSSYGTIDTQMRLYNIGPDLDYVFPPGTLMSNVNTTTDTVGRVSSGCLFAATDNTITSQRNSSWTITSAPSLNISANPDLMVPIASVANLMSCGLTPVLNEVPANTTADKNPLPYAAYVHSTLWTWAPGEPMNATRAGSGASGNRCVVMTTSPYAGRWRVTDCGDRHRVACQDPTQPYNWQVSSEGANYTGADGICQPPYQFSIPHTALENAHLLAAFQSHRQSVPDDDTLFINLNSLNTPDCWVVGLNGTCPYLATTDTNRTRIVVVPTVAAVIIFVLAGLTFFVKCAANRREDKRGRQRRMVGGWEYEGVPS</sequence>
<dbReference type="InterPro" id="IPR016186">
    <property type="entry name" value="C-type_lectin-like/link_sf"/>
</dbReference>
<dbReference type="GO" id="GO:0016020">
    <property type="term" value="C:membrane"/>
    <property type="evidence" value="ECO:0007669"/>
    <property type="project" value="UniProtKB-SubCell"/>
</dbReference>
<dbReference type="PANTHER" id="PTHR35518">
    <property type="entry name" value="MAINTENANCE OF TELOMOERE CAPPING"/>
    <property type="match status" value="1"/>
</dbReference>